<dbReference type="AlphaFoldDB" id="A0A914I098"/>
<reference evidence="3" key="1">
    <citation type="submission" date="2022-11" db="UniProtKB">
        <authorList>
            <consortium name="WormBaseParasite"/>
        </authorList>
    </citation>
    <scope>IDENTIFICATION</scope>
</reference>
<proteinExistence type="predicted"/>
<name>A0A914I098_GLORO</name>
<dbReference type="Proteomes" id="UP000887572">
    <property type="component" value="Unplaced"/>
</dbReference>
<dbReference type="WBParaSite" id="Gr19_v10_g6298.t1">
    <property type="protein sequence ID" value="Gr19_v10_g6298.t1"/>
    <property type="gene ID" value="Gr19_v10_g6298"/>
</dbReference>
<evidence type="ECO:0000313" key="2">
    <source>
        <dbReference type="Proteomes" id="UP000887572"/>
    </source>
</evidence>
<feature type="chain" id="PRO_5037942620" evidence="1">
    <location>
        <begin position="20"/>
        <end position="128"/>
    </location>
</feature>
<accession>A0A914I098</accession>
<keyword evidence="1" id="KW-0732">Signal</keyword>
<evidence type="ECO:0000256" key="1">
    <source>
        <dbReference type="SAM" id="SignalP"/>
    </source>
</evidence>
<sequence>MTYILFLYFCWLQIVPILGKFPDEGQEQSFLLKIYDDELASNDGTGELREFVGELDEQNLVMEEAFPPPVVHHLYEGKMGNCLTKRSGIGKHFHPFANITLCRKRRSLKWNDNRRTEKAYCKSDFFVG</sequence>
<keyword evidence="2" id="KW-1185">Reference proteome</keyword>
<feature type="signal peptide" evidence="1">
    <location>
        <begin position="1"/>
        <end position="19"/>
    </location>
</feature>
<protein>
    <submittedName>
        <fullName evidence="3">Uncharacterized protein</fullName>
    </submittedName>
</protein>
<organism evidence="2 3">
    <name type="scientific">Globodera rostochiensis</name>
    <name type="common">Golden nematode worm</name>
    <name type="synonym">Heterodera rostochiensis</name>
    <dbReference type="NCBI Taxonomy" id="31243"/>
    <lineage>
        <taxon>Eukaryota</taxon>
        <taxon>Metazoa</taxon>
        <taxon>Ecdysozoa</taxon>
        <taxon>Nematoda</taxon>
        <taxon>Chromadorea</taxon>
        <taxon>Rhabditida</taxon>
        <taxon>Tylenchina</taxon>
        <taxon>Tylenchomorpha</taxon>
        <taxon>Tylenchoidea</taxon>
        <taxon>Heteroderidae</taxon>
        <taxon>Heteroderinae</taxon>
        <taxon>Globodera</taxon>
    </lineage>
</organism>
<evidence type="ECO:0000313" key="3">
    <source>
        <dbReference type="WBParaSite" id="Gr19_v10_g6298.t1"/>
    </source>
</evidence>